<keyword evidence="2" id="KW-0378">Hydrolase</keyword>
<evidence type="ECO:0000313" key="3">
    <source>
        <dbReference type="Proteomes" id="UP000293854"/>
    </source>
</evidence>
<dbReference type="Pfam" id="PF12146">
    <property type="entry name" value="Hydrolase_4"/>
    <property type="match status" value="1"/>
</dbReference>
<dbReference type="AlphaFoldDB" id="A0A4Q7CNT7"/>
<reference evidence="2 3" key="1">
    <citation type="submission" date="2018-11" db="EMBL/GenBank/DDBJ databases">
        <title>Genomic profiling of Staphylococcus species from a Poultry farm system in KwaZulu-Natal, South Africa.</title>
        <authorList>
            <person name="Amoako D.G."/>
            <person name="Somboro A.M."/>
            <person name="Abia A.L.K."/>
            <person name="Bester L.A."/>
            <person name="Essack S.Y."/>
        </authorList>
    </citation>
    <scope>NUCLEOTIDE SEQUENCE [LARGE SCALE GENOMIC DNA]</scope>
    <source>
        <strain evidence="2 3">SA11</strain>
    </source>
</reference>
<comment type="caution">
    <text evidence="2">The sequence shown here is derived from an EMBL/GenBank/DDBJ whole genome shotgun (WGS) entry which is preliminary data.</text>
</comment>
<organism evidence="2 3">
    <name type="scientific">Staphylococcus condimenti</name>
    <dbReference type="NCBI Taxonomy" id="70255"/>
    <lineage>
        <taxon>Bacteria</taxon>
        <taxon>Bacillati</taxon>
        <taxon>Bacillota</taxon>
        <taxon>Bacilli</taxon>
        <taxon>Bacillales</taxon>
        <taxon>Staphylococcaceae</taxon>
        <taxon>Staphylococcus</taxon>
    </lineage>
</organism>
<name>A0A4Q7CNT7_9STAP</name>
<dbReference type="PANTHER" id="PTHR46438">
    <property type="entry name" value="ALPHA/BETA-HYDROLASES SUPERFAMILY PROTEIN"/>
    <property type="match status" value="1"/>
</dbReference>
<evidence type="ECO:0000259" key="1">
    <source>
        <dbReference type="Pfam" id="PF12146"/>
    </source>
</evidence>
<protein>
    <submittedName>
        <fullName evidence="2">Alpha/beta hydrolase</fullName>
    </submittedName>
</protein>
<sequence length="312" mass="35328">MTYTNQKAWKEIEAHLLEKFHFNKNYKPEEEWWNWKGHRVHLDTFRNKNADAKIILLHGVGTNGRQLSLIAGGPLAKLDYETIAIDMPTYGMTQVKKGTVVTYDDWVDLASDYIDEESQKDNRPIFLYGLSAGGMETYHVAAKNKKVKGIVGMTFLDQRKQMVRDETAHDVFMSRVGIPAAGVMRKIGLGSIKIPMKVASKMYTLVNNDDVLQVMLHDKTSAGNLATMTFLDSYGNYQPAMEPEEFDTCPVLLTQPSLDRWTPKFLSIPVLSGLKKADHEIIDLTNGGHYPVEQPALDQLVEAIDQFVKKYK</sequence>
<dbReference type="InterPro" id="IPR029058">
    <property type="entry name" value="AB_hydrolase_fold"/>
</dbReference>
<dbReference type="Proteomes" id="UP000293854">
    <property type="component" value="Unassembled WGS sequence"/>
</dbReference>
<dbReference type="EMBL" id="RQTE01000145">
    <property type="protein sequence ID" value="RZI01758.1"/>
    <property type="molecule type" value="Genomic_DNA"/>
</dbReference>
<proteinExistence type="predicted"/>
<evidence type="ECO:0000313" key="2">
    <source>
        <dbReference type="EMBL" id="RZI01758.1"/>
    </source>
</evidence>
<feature type="domain" description="Serine aminopeptidase S33" evidence="1">
    <location>
        <begin position="49"/>
        <end position="289"/>
    </location>
</feature>
<dbReference type="InterPro" id="IPR022742">
    <property type="entry name" value="Hydrolase_4"/>
</dbReference>
<dbReference type="RefSeq" id="WP_130135551.1">
    <property type="nucleotide sequence ID" value="NZ_RQTE01000145.1"/>
</dbReference>
<dbReference type="Gene3D" id="3.40.50.1820">
    <property type="entry name" value="alpha/beta hydrolase"/>
    <property type="match status" value="1"/>
</dbReference>
<accession>A0A4Q7CNT7</accession>
<gene>
    <name evidence="2" type="ORF">EIG99_08035</name>
</gene>
<dbReference type="SUPFAM" id="SSF53474">
    <property type="entry name" value="alpha/beta-Hydrolases"/>
    <property type="match status" value="1"/>
</dbReference>
<dbReference type="GO" id="GO:0016787">
    <property type="term" value="F:hydrolase activity"/>
    <property type="evidence" value="ECO:0007669"/>
    <property type="project" value="UniProtKB-KW"/>
</dbReference>